<proteinExistence type="predicted"/>
<keyword evidence="1" id="KW-0732">Signal</keyword>
<feature type="chain" id="PRO_5036504197" description="Apple domain-containing protein" evidence="1">
    <location>
        <begin position="23"/>
        <end position="468"/>
    </location>
</feature>
<dbReference type="Pfam" id="PF00024">
    <property type="entry name" value="PAN_1"/>
    <property type="match status" value="1"/>
</dbReference>
<feature type="domain" description="C-type lectin" evidence="2">
    <location>
        <begin position="284"/>
        <end position="394"/>
    </location>
</feature>
<dbReference type="EnsemblMetazoa" id="G30065.1">
    <property type="protein sequence ID" value="G30065.1:cds"/>
    <property type="gene ID" value="G30065"/>
</dbReference>
<organism evidence="4 5">
    <name type="scientific">Magallana gigas</name>
    <name type="common">Pacific oyster</name>
    <name type="synonym">Crassostrea gigas</name>
    <dbReference type="NCBI Taxonomy" id="29159"/>
    <lineage>
        <taxon>Eukaryota</taxon>
        <taxon>Metazoa</taxon>
        <taxon>Spiralia</taxon>
        <taxon>Lophotrochozoa</taxon>
        <taxon>Mollusca</taxon>
        <taxon>Bivalvia</taxon>
        <taxon>Autobranchia</taxon>
        <taxon>Pteriomorphia</taxon>
        <taxon>Ostreida</taxon>
        <taxon>Ostreoidea</taxon>
        <taxon>Ostreidae</taxon>
        <taxon>Magallana</taxon>
    </lineage>
</organism>
<sequence>MSKLVGLVQLMYILWGFGGVCGLDRTSWFGKVILNSSQLLSLKDDLQLETDCPSVDHCATQCLLHRTCETFLSNESPEICQLFGRRVDILSEDATGMYPVFTKQNTCEDIGYISLKTKNTCLKKFHTPQFWVDANNTCVNDGGHLFTIKTLDVLNEVLSLTSAIDPTFTYIHIDGNDLSSEGNWVFHDGSTFSPSSPLWVLDNSQSSSLHGYLNLEIASSSSTHCATRCIGNQNCQSFLLDKSSGICKLFNRGVDPRSGKDTGTLSVYTKRATCEDIGYVTLKSANKCLKSHHTPLSWINANETCVMEGGSLISITTTNMLEEVYNLTTATDPSLTLVHIDGNDFNQEGNWVYNNGLPMSFLPWDFGQPQGGINYSISSAFTQRDISSVISNAWLLSRSGLDRLICRGRINQLSCKQLSSLFKASGSAIMTSYRMLYKSAVMGKAVNKMGELKHVNNGVLTICIIERE</sequence>
<dbReference type="InterPro" id="IPR050801">
    <property type="entry name" value="Ca-Dep_Lectins_ImmuneDev"/>
</dbReference>
<evidence type="ECO:0000259" key="2">
    <source>
        <dbReference type="PROSITE" id="PS50041"/>
    </source>
</evidence>
<dbReference type="Gene3D" id="3.10.100.10">
    <property type="entry name" value="Mannose-Binding Protein A, subunit A"/>
    <property type="match status" value="2"/>
</dbReference>
<evidence type="ECO:0000256" key="1">
    <source>
        <dbReference type="SAM" id="SignalP"/>
    </source>
</evidence>
<dbReference type="PANTHER" id="PTHR22801">
    <property type="entry name" value="LITHOSTATHINE"/>
    <property type="match status" value="1"/>
</dbReference>
<evidence type="ECO:0000259" key="3">
    <source>
        <dbReference type="PROSITE" id="PS50948"/>
    </source>
</evidence>
<dbReference type="CDD" id="cd00037">
    <property type="entry name" value="CLECT"/>
    <property type="match status" value="2"/>
</dbReference>
<keyword evidence="5" id="KW-1185">Reference proteome</keyword>
<dbReference type="InterPro" id="IPR001304">
    <property type="entry name" value="C-type_lectin-like"/>
</dbReference>
<dbReference type="InterPro" id="IPR003609">
    <property type="entry name" value="Pan_app"/>
</dbReference>
<dbReference type="PROSITE" id="PS50948">
    <property type="entry name" value="PAN"/>
    <property type="match status" value="1"/>
</dbReference>
<dbReference type="PROSITE" id="PS50041">
    <property type="entry name" value="C_TYPE_LECTIN_2"/>
    <property type="match status" value="1"/>
</dbReference>
<dbReference type="Proteomes" id="UP000005408">
    <property type="component" value="Unassembled WGS sequence"/>
</dbReference>
<dbReference type="AlphaFoldDB" id="A0A8W8LU37"/>
<accession>A0A8W8LU37</accession>
<dbReference type="InterPro" id="IPR016187">
    <property type="entry name" value="CTDL_fold"/>
</dbReference>
<feature type="domain" description="Apple" evidence="3">
    <location>
        <begin position="193"/>
        <end position="274"/>
    </location>
</feature>
<dbReference type="SMART" id="SM00034">
    <property type="entry name" value="CLECT"/>
    <property type="match status" value="2"/>
</dbReference>
<name>A0A8W8LU37_MAGGI</name>
<evidence type="ECO:0008006" key="6">
    <source>
        <dbReference type="Google" id="ProtNLM"/>
    </source>
</evidence>
<evidence type="ECO:0000313" key="5">
    <source>
        <dbReference type="Proteomes" id="UP000005408"/>
    </source>
</evidence>
<protein>
    <recommendedName>
        <fullName evidence="6">Apple domain-containing protein</fullName>
    </recommendedName>
</protein>
<dbReference type="PANTHER" id="PTHR22801:SF63">
    <property type="entry name" value="C-TYPE LECTIN DOMAIN-CONTAINING PROTEIN"/>
    <property type="match status" value="1"/>
</dbReference>
<feature type="signal peptide" evidence="1">
    <location>
        <begin position="1"/>
        <end position="22"/>
    </location>
</feature>
<dbReference type="SUPFAM" id="SSF56436">
    <property type="entry name" value="C-type lectin-like"/>
    <property type="match status" value="2"/>
</dbReference>
<dbReference type="InterPro" id="IPR016186">
    <property type="entry name" value="C-type_lectin-like/link_sf"/>
</dbReference>
<reference evidence="4" key="1">
    <citation type="submission" date="2022-08" db="UniProtKB">
        <authorList>
            <consortium name="EnsemblMetazoa"/>
        </authorList>
    </citation>
    <scope>IDENTIFICATION</scope>
    <source>
        <strain evidence="4">05x7-T-G4-1.051#20</strain>
    </source>
</reference>
<evidence type="ECO:0000313" key="4">
    <source>
        <dbReference type="EnsemblMetazoa" id="G30065.1:cds"/>
    </source>
</evidence>